<proteinExistence type="predicted"/>
<evidence type="ECO:0000313" key="3">
    <source>
        <dbReference type="EMBL" id="WKN34647.1"/>
    </source>
</evidence>
<accession>A0AA49JIE5</accession>
<reference evidence="3" key="2">
    <citation type="journal article" date="2024" name="Antonie Van Leeuwenhoek">
        <title>Roseihalotalea indica gen. nov., sp. nov., a halophilic Bacteroidetes from mesopelagic Southwest Indian Ocean with higher carbohydrate metabolic potential.</title>
        <authorList>
            <person name="Chen B."/>
            <person name="Zhang M."/>
            <person name="Lin D."/>
            <person name="Ye J."/>
            <person name="Tang K."/>
        </authorList>
    </citation>
    <scope>NUCLEOTIDE SEQUENCE</scope>
    <source>
        <strain evidence="3">TK19036</strain>
    </source>
</reference>
<dbReference type="PANTHER" id="PTHR30273">
    <property type="entry name" value="PERIPLASMIC SIGNAL SENSOR AND SIGMA FACTOR ACTIVATOR FECR-RELATED"/>
    <property type="match status" value="1"/>
</dbReference>
<protein>
    <submittedName>
        <fullName evidence="3">FecR domain-containing protein</fullName>
    </submittedName>
</protein>
<gene>
    <name evidence="3" type="ORF">K4G66_19935</name>
</gene>
<reference evidence="3" key="1">
    <citation type="journal article" date="2023" name="Comput. Struct. Biotechnol. J.">
        <title>Discovery of a novel marine Bacteroidetes with a rich repertoire of carbohydrate-active enzymes.</title>
        <authorList>
            <person name="Chen B."/>
            <person name="Liu G."/>
            <person name="Chen Q."/>
            <person name="Wang H."/>
            <person name="Liu L."/>
            <person name="Tang K."/>
        </authorList>
    </citation>
    <scope>NUCLEOTIDE SEQUENCE</scope>
    <source>
        <strain evidence="3">TK19036</strain>
    </source>
</reference>
<dbReference type="InterPro" id="IPR032508">
    <property type="entry name" value="FecR_C"/>
</dbReference>
<dbReference type="Pfam" id="PF04773">
    <property type="entry name" value="FecR"/>
    <property type="match status" value="1"/>
</dbReference>
<dbReference type="PIRSF" id="PIRSF018266">
    <property type="entry name" value="FecR"/>
    <property type="match status" value="1"/>
</dbReference>
<name>A0AA49JIE5_9BACT</name>
<feature type="domain" description="Protein FecR C-terminal" evidence="2">
    <location>
        <begin position="271"/>
        <end position="341"/>
    </location>
</feature>
<feature type="domain" description="FecR protein" evidence="1">
    <location>
        <begin position="128"/>
        <end position="223"/>
    </location>
</feature>
<evidence type="ECO:0000259" key="1">
    <source>
        <dbReference type="Pfam" id="PF04773"/>
    </source>
</evidence>
<dbReference type="Pfam" id="PF16344">
    <property type="entry name" value="FecR_C"/>
    <property type="match status" value="1"/>
</dbReference>
<dbReference type="AlphaFoldDB" id="A0AA49JIE5"/>
<evidence type="ECO:0000259" key="2">
    <source>
        <dbReference type="Pfam" id="PF16344"/>
    </source>
</evidence>
<dbReference type="PANTHER" id="PTHR30273:SF2">
    <property type="entry name" value="PROTEIN FECR"/>
    <property type="match status" value="1"/>
</dbReference>
<dbReference type="GO" id="GO:0016989">
    <property type="term" value="F:sigma factor antagonist activity"/>
    <property type="evidence" value="ECO:0007669"/>
    <property type="project" value="TreeGrafter"/>
</dbReference>
<dbReference type="InterPro" id="IPR012373">
    <property type="entry name" value="Ferrdict_sens_TM"/>
</dbReference>
<dbReference type="EMBL" id="CP120682">
    <property type="protein sequence ID" value="WKN34647.1"/>
    <property type="molecule type" value="Genomic_DNA"/>
</dbReference>
<dbReference type="Gene3D" id="2.60.120.1440">
    <property type="match status" value="1"/>
</dbReference>
<dbReference type="Gene3D" id="3.55.50.30">
    <property type="match status" value="1"/>
</dbReference>
<dbReference type="InterPro" id="IPR006860">
    <property type="entry name" value="FecR"/>
</dbReference>
<sequence length="350" mass="39748">MDSQLLDKFFRKECSPEEVRQVLAWFEQQNISPTHEEAMRRLWEEAENQKHIRQNPHEAKDTLASIHQQIKNKSQNSAPRAHKIPSNRGSWAYGWRVAAILLIAFTFSWLLNLPSPEEQTVELPTMVVIETPPGMKQTTVLPDGSQVILNSRSRIEYLSDFGEHHREVSLNGEAFFEVAKDSLHPFTVQSGKLSTTALGTSFNIRYRPEQPGTAVSLVTGIVEIAAKNTASAVKTTKLHPGEQLNYDLTKNVFSTQAFDTLEILAWKDNIIYFKKSGLSEVIRELEDWYGVKIQVEGMPENKSAEGWNYTGTFKNQNLRNVLTGISYVKDFSFEIEGKNVKLIFHKTPAP</sequence>
<organism evidence="3">
    <name type="scientific">Roseihalotalea indica</name>
    <dbReference type="NCBI Taxonomy" id="2867963"/>
    <lineage>
        <taxon>Bacteria</taxon>
        <taxon>Pseudomonadati</taxon>
        <taxon>Bacteroidota</taxon>
        <taxon>Cytophagia</taxon>
        <taxon>Cytophagales</taxon>
        <taxon>Catalimonadaceae</taxon>
        <taxon>Roseihalotalea</taxon>
    </lineage>
</organism>